<evidence type="ECO:0000256" key="7">
    <source>
        <dbReference type="ARBA" id="ARBA00023002"/>
    </source>
</evidence>
<protein>
    <recommendedName>
        <fullName evidence="9">MTHFR SAM-binding regulatory domain-containing protein</fullName>
    </recommendedName>
</protein>
<evidence type="ECO:0000313" key="11">
    <source>
        <dbReference type="Proteomes" id="UP001215151"/>
    </source>
</evidence>
<keyword evidence="5" id="KW-0274">FAD</keyword>
<accession>A0AAD7U394</accession>
<dbReference type="CDD" id="cd00537">
    <property type="entry name" value="MTHFR"/>
    <property type="match status" value="1"/>
</dbReference>
<comment type="cofactor">
    <cofactor evidence="1">
        <name>FAD</name>
        <dbReference type="ChEBI" id="CHEBI:57692"/>
    </cofactor>
</comment>
<dbReference type="SUPFAM" id="SSF51730">
    <property type="entry name" value="FAD-linked oxidoreductase"/>
    <property type="match status" value="1"/>
</dbReference>
<dbReference type="PANTHER" id="PTHR45754:SF1">
    <property type="entry name" value="METHYLENETETRAHYDROFOLATE REDUCTASE 1"/>
    <property type="match status" value="1"/>
</dbReference>
<dbReference type="Gene3D" id="3.20.20.220">
    <property type="match status" value="1"/>
</dbReference>
<comment type="similarity">
    <text evidence="3">Belongs to the methylenetetrahydrofolate reductase family.</text>
</comment>
<keyword evidence="4" id="KW-0285">Flavoprotein</keyword>
<name>A0AAD7U394_9APHY</name>
<evidence type="ECO:0000256" key="6">
    <source>
        <dbReference type="ARBA" id="ARBA00022857"/>
    </source>
</evidence>
<dbReference type="GO" id="GO:0004489">
    <property type="term" value="F:methylenetetrahydrofolate reductase [NAD(P)H] activity"/>
    <property type="evidence" value="ECO:0007669"/>
    <property type="project" value="InterPro"/>
</dbReference>
<organism evidence="10 11">
    <name type="scientific">Trametes cubensis</name>
    <dbReference type="NCBI Taxonomy" id="1111947"/>
    <lineage>
        <taxon>Eukaryota</taxon>
        <taxon>Fungi</taxon>
        <taxon>Dikarya</taxon>
        <taxon>Basidiomycota</taxon>
        <taxon>Agaricomycotina</taxon>
        <taxon>Agaricomycetes</taxon>
        <taxon>Polyporales</taxon>
        <taxon>Polyporaceae</taxon>
        <taxon>Trametes</taxon>
    </lineage>
</organism>
<dbReference type="InterPro" id="IPR029041">
    <property type="entry name" value="FAD-linked_oxidoreductase-like"/>
</dbReference>
<feature type="domain" description="MTHFR SAM-binding regulatory" evidence="9">
    <location>
        <begin position="349"/>
        <end position="549"/>
    </location>
</feature>
<dbReference type="NCBIfam" id="TIGR00677">
    <property type="entry name" value="fadh2_euk"/>
    <property type="match status" value="1"/>
</dbReference>
<dbReference type="Pfam" id="PF02219">
    <property type="entry name" value="MTHFR"/>
    <property type="match status" value="1"/>
</dbReference>
<evidence type="ECO:0000256" key="4">
    <source>
        <dbReference type="ARBA" id="ARBA00022630"/>
    </source>
</evidence>
<keyword evidence="7" id="KW-0560">Oxidoreductase</keyword>
<dbReference type="GO" id="GO:0009086">
    <property type="term" value="P:methionine biosynthetic process"/>
    <property type="evidence" value="ECO:0007669"/>
    <property type="project" value="TreeGrafter"/>
</dbReference>
<reference evidence="10" key="1">
    <citation type="submission" date="2022-11" db="EMBL/GenBank/DDBJ databases">
        <title>Genome Sequence of Cubamyces cubensis.</title>
        <authorList>
            <person name="Buettner E."/>
        </authorList>
    </citation>
    <scope>NUCLEOTIDE SEQUENCE</scope>
    <source>
        <strain evidence="10">MPL-01</strain>
    </source>
</reference>
<evidence type="ECO:0000313" key="10">
    <source>
        <dbReference type="EMBL" id="KAJ8496834.1"/>
    </source>
</evidence>
<evidence type="ECO:0000256" key="5">
    <source>
        <dbReference type="ARBA" id="ARBA00022827"/>
    </source>
</evidence>
<evidence type="ECO:0000259" key="9">
    <source>
        <dbReference type="Pfam" id="PF21895"/>
    </source>
</evidence>
<keyword evidence="11" id="KW-1185">Reference proteome</keyword>
<dbReference type="EMBL" id="JAPEVG010000011">
    <property type="protein sequence ID" value="KAJ8496834.1"/>
    <property type="molecule type" value="Genomic_DNA"/>
</dbReference>
<evidence type="ECO:0000256" key="1">
    <source>
        <dbReference type="ARBA" id="ARBA00001974"/>
    </source>
</evidence>
<dbReference type="GO" id="GO:0035999">
    <property type="term" value="P:tetrahydrofolate interconversion"/>
    <property type="evidence" value="ECO:0007669"/>
    <property type="project" value="TreeGrafter"/>
</dbReference>
<sequence>MKFIDKIAKHDKRRLFYAFEFFPPKTDQGLENLVSRIARMVGLDPLAISVTWGAGGSTKERTLDLAGLTQLEYGIDTILHLTCTNMVQGLVDEALRAAKDRGIENILALRGDPPRGKEHWEPTDPRFQHGVDLVRYIKTTPEFTHFCVGVAGHFVVPYPDGHPDRDTDEDGELEYLKQKVDAGADFIVTQLFYDVDNFLRWFGKLRAKGITVPVIPGIMPIQTYASFLRMTKLCATRVPPSIMQDLVPIRHDDSKVKDYGVKLAVDMIRQMQRGGIEGVHFCTLNLEKSVTRVLEALGLAGNIPTLANKLIADFTVPPERTVTPHTATDRATKELASVSHIEIDAGKGEVNSAADWDDFPNGRFGDFKSPAYGETDRWGSSALQSTAAIAHWGNPRTMEDLTNMFLRYLQSKIPTTPFSPTPLSPESLMIYPHLEKLTRRGWWTVGSQPAVNGVPSTDEVVGWGPKGGYVYQKCFVEFFVEEQDVERIVKKVKEEGNGWINYFAGSVKGEVRTNVPEGGRNAVTWGVFPGQEIAQTTIIEKESFLSWKVTPLCGSRSVIIAHATSAQDEAFSIWSEWASFYPPNSQERSLLESVRDQRWLVSLVHHDFMDASALWTFLFKGESPLV</sequence>
<comment type="pathway">
    <text evidence="2 8">One-carbon metabolism; tetrahydrofolate interconversion.</text>
</comment>
<dbReference type="Pfam" id="PF21895">
    <property type="entry name" value="MTHFR_C"/>
    <property type="match status" value="2"/>
</dbReference>
<dbReference type="InterPro" id="IPR004621">
    <property type="entry name" value="Fadh2_euk"/>
</dbReference>
<gene>
    <name evidence="10" type="ORF">ONZ51_g889</name>
</gene>
<dbReference type="GO" id="GO:0071949">
    <property type="term" value="F:FAD binding"/>
    <property type="evidence" value="ECO:0007669"/>
    <property type="project" value="TreeGrafter"/>
</dbReference>
<keyword evidence="6" id="KW-0521">NADP</keyword>
<dbReference type="FunFam" id="3.20.20.220:FF:000002">
    <property type="entry name" value="Methylenetetrahydrofolate reductase"/>
    <property type="match status" value="1"/>
</dbReference>
<dbReference type="AlphaFoldDB" id="A0AAD7U394"/>
<evidence type="ECO:0000256" key="2">
    <source>
        <dbReference type="ARBA" id="ARBA00004777"/>
    </source>
</evidence>
<comment type="caution">
    <text evidence="10">The sequence shown here is derived from an EMBL/GenBank/DDBJ whole genome shotgun (WGS) entry which is preliminary data.</text>
</comment>
<dbReference type="GO" id="GO:0005829">
    <property type="term" value="C:cytosol"/>
    <property type="evidence" value="ECO:0007669"/>
    <property type="project" value="TreeGrafter"/>
</dbReference>
<proteinExistence type="inferred from homology"/>
<dbReference type="PANTHER" id="PTHR45754">
    <property type="entry name" value="METHYLENETETRAHYDROFOLATE REDUCTASE"/>
    <property type="match status" value="1"/>
</dbReference>
<dbReference type="InterPro" id="IPR003171">
    <property type="entry name" value="Mehydrof_redctse-like"/>
</dbReference>
<dbReference type="Proteomes" id="UP001215151">
    <property type="component" value="Unassembled WGS sequence"/>
</dbReference>
<evidence type="ECO:0000256" key="3">
    <source>
        <dbReference type="ARBA" id="ARBA00006743"/>
    </source>
</evidence>
<evidence type="ECO:0000256" key="8">
    <source>
        <dbReference type="RuleBase" id="RU004254"/>
    </source>
</evidence>
<feature type="domain" description="MTHFR SAM-binding regulatory" evidence="9">
    <location>
        <begin position="566"/>
        <end position="617"/>
    </location>
</feature>
<dbReference type="InterPro" id="IPR053806">
    <property type="entry name" value="MTHFR_C"/>
</dbReference>